<accession>A0A6N9H9E7</accession>
<dbReference type="InterPro" id="IPR036380">
    <property type="entry name" value="Isochorismatase-like_sf"/>
</dbReference>
<sequence>MRACRLADSHLVVIDPQSVFADPASQWCADGFDAAMAQTSELAPLFGERVLVTRWLPTADRATAWRDYFERWPFADVAADDPLFDLVPAAQDLLAEGRRPVDRPTFGKWGRELADLIGVDEHVADWSGWTKGPGSRLVLTGVATDCCVIATALAAADAGVFVTVVSDGCAGSSRENHERALALMELSAPLIEVSTAAQVRERMGQ</sequence>
<dbReference type="RefSeq" id="WP_160954008.1">
    <property type="nucleotide sequence ID" value="NZ_WWEQ01000061.1"/>
</dbReference>
<organism evidence="3 4">
    <name type="scientific">Brevibacterium rongguiense</name>
    <dbReference type="NCBI Taxonomy" id="2695267"/>
    <lineage>
        <taxon>Bacteria</taxon>
        <taxon>Bacillati</taxon>
        <taxon>Actinomycetota</taxon>
        <taxon>Actinomycetes</taxon>
        <taxon>Micrococcales</taxon>
        <taxon>Brevibacteriaceae</taxon>
        <taxon>Brevibacterium</taxon>
    </lineage>
</organism>
<evidence type="ECO:0000313" key="4">
    <source>
        <dbReference type="Proteomes" id="UP000469215"/>
    </source>
</evidence>
<dbReference type="AlphaFoldDB" id="A0A6N9H9E7"/>
<proteinExistence type="predicted"/>
<dbReference type="Proteomes" id="UP000469215">
    <property type="component" value="Unassembled WGS sequence"/>
</dbReference>
<dbReference type="SUPFAM" id="SSF52499">
    <property type="entry name" value="Isochorismatase-like hydrolases"/>
    <property type="match status" value="1"/>
</dbReference>
<dbReference type="InterPro" id="IPR050272">
    <property type="entry name" value="Isochorismatase-like_hydrls"/>
</dbReference>
<reference evidence="3 4" key="1">
    <citation type="submission" date="2020-01" db="EMBL/GenBank/DDBJ databases">
        <authorList>
            <person name="Deng T."/>
        </authorList>
    </citation>
    <scope>NUCLEOTIDE SEQUENCE [LARGE SCALE GENOMIC DNA]</scope>
    <source>
        <strain evidence="3 4">5221</strain>
    </source>
</reference>
<dbReference type="InterPro" id="IPR000868">
    <property type="entry name" value="Isochorismatase-like_dom"/>
</dbReference>
<evidence type="ECO:0000313" key="3">
    <source>
        <dbReference type="EMBL" id="MYM20595.1"/>
    </source>
</evidence>
<dbReference type="PANTHER" id="PTHR43540">
    <property type="entry name" value="PEROXYUREIDOACRYLATE/UREIDOACRYLATE AMIDOHYDROLASE-RELATED"/>
    <property type="match status" value="1"/>
</dbReference>
<dbReference type="GO" id="GO:0016787">
    <property type="term" value="F:hydrolase activity"/>
    <property type="evidence" value="ECO:0007669"/>
    <property type="project" value="UniProtKB-KW"/>
</dbReference>
<comment type="caution">
    <text evidence="3">The sequence shown here is derived from an EMBL/GenBank/DDBJ whole genome shotgun (WGS) entry which is preliminary data.</text>
</comment>
<protein>
    <submittedName>
        <fullName evidence="3">Isochorismatase family protein</fullName>
    </submittedName>
</protein>
<feature type="domain" description="Isochorismatase-like" evidence="2">
    <location>
        <begin position="11"/>
        <end position="196"/>
    </location>
</feature>
<keyword evidence="4" id="KW-1185">Reference proteome</keyword>
<evidence type="ECO:0000256" key="1">
    <source>
        <dbReference type="ARBA" id="ARBA00022801"/>
    </source>
</evidence>
<gene>
    <name evidence="3" type="ORF">GSY69_11640</name>
</gene>
<dbReference type="Pfam" id="PF00857">
    <property type="entry name" value="Isochorismatase"/>
    <property type="match status" value="1"/>
</dbReference>
<dbReference type="EMBL" id="WWEQ01000061">
    <property type="protein sequence ID" value="MYM20595.1"/>
    <property type="molecule type" value="Genomic_DNA"/>
</dbReference>
<name>A0A6N9H9E7_9MICO</name>
<keyword evidence="1" id="KW-0378">Hydrolase</keyword>
<dbReference type="Gene3D" id="3.40.50.850">
    <property type="entry name" value="Isochorismatase-like"/>
    <property type="match status" value="1"/>
</dbReference>
<evidence type="ECO:0000259" key="2">
    <source>
        <dbReference type="Pfam" id="PF00857"/>
    </source>
</evidence>